<proteinExistence type="predicted"/>
<dbReference type="GO" id="GO:0016705">
    <property type="term" value="F:oxidoreductase activity, acting on paired donors, with incorporation or reduction of molecular oxygen"/>
    <property type="evidence" value="ECO:0007669"/>
    <property type="project" value="InterPro"/>
</dbReference>
<comment type="caution">
    <text evidence="4">The sequence shown here is derived from an EMBL/GenBank/DDBJ whole genome shotgun (WGS) entry which is preliminary data.</text>
</comment>
<evidence type="ECO:0000256" key="1">
    <source>
        <dbReference type="ARBA" id="ARBA00023002"/>
    </source>
</evidence>
<organism evidence="4 5">
    <name type="scientific">Aquincola agrisoli</name>
    <dbReference type="NCBI Taxonomy" id="3119538"/>
    <lineage>
        <taxon>Bacteria</taxon>
        <taxon>Pseudomonadati</taxon>
        <taxon>Pseudomonadota</taxon>
        <taxon>Betaproteobacteria</taxon>
        <taxon>Burkholderiales</taxon>
        <taxon>Sphaerotilaceae</taxon>
        <taxon>Aquincola</taxon>
    </lineage>
</organism>
<name>A0AAW9QN94_9BURK</name>
<dbReference type="Pfam" id="PF00296">
    <property type="entry name" value="Bac_luciferase"/>
    <property type="match status" value="1"/>
</dbReference>
<keyword evidence="1 4" id="KW-0560">Oxidoreductase</keyword>
<evidence type="ECO:0000313" key="5">
    <source>
        <dbReference type="Proteomes" id="UP001336250"/>
    </source>
</evidence>
<protein>
    <submittedName>
        <fullName evidence="4">LLM class flavin-dependent oxidoreductase</fullName>
        <ecNumber evidence="4">1.-.-.-</ecNumber>
    </submittedName>
</protein>
<evidence type="ECO:0000313" key="4">
    <source>
        <dbReference type="EMBL" id="MEF7617024.1"/>
    </source>
</evidence>
<dbReference type="Proteomes" id="UP001336250">
    <property type="component" value="Unassembled WGS sequence"/>
</dbReference>
<feature type="domain" description="Luciferase-like" evidence="3">
    <location>
        <begin position="1"/>
        <end position="317"/>
    </location>
</feature>
<dbReference type="InterPro" id="IPR050766">
    <property type="entry name" value="Bact_Lucif_Oxidored"/>
</dbReference>
<dbReference type="EC" id="1.-.-.-" evidence="4"/>
<dbReference type="PANTHER" id="PTHR30137:SF8">
    <property type="entry name" value="BLR5498 PROTEIN"/>
    <property type="match status" value="1"/>
</dbReference>
<dbReference type="AlphaFoldDB" id="A0AAW9QN94"/>
<sequence>MQFSLFYFDGDGTSAEAQPYRLLIDSARFADEHGFTAVWTPERHFHAFGGLYPNPALTATALAMVTKRIQLRAGSVVLPLHHAVRVAEDWAVIDRLSGGRVALGAASGWTMDEFVLAREPHGARRGVMWRTLDAVQRLWRGEAVSFEDADGREVEVKTLPRPQQPELPVWVACTSPETFVEAGRRGVNALTSLLGDTVEQVAAKITRYRESLARAGHDPSTRKVSMMLHTFIGEDLATVKDEVREPFSAYLRTHYGLLENLAKGMGLNVSLKDFSEDDLDSLLRFGVDGFMQGRSLIGTPESCLPFIRELSAAGVDEICCLIDFVQDYDSVMGGLGPLARLKSLVGREALSG</sequence>
<evidence type="ECO:0000256" key="2">
    <source>
        <dbReference type="ARBA" id="ARBA00023033"/>
    </source>
</evidence>
<dbReference type="CDD" id="cd00347">
    <property type="entry name" value="Flavin_utilizing_monoxygenases"/>
    <property type="match status" value="1"/>
</dbReference>
<dbReference type="PANTHER" id="PTHR30137">
    <property type="entry name" value="LUCIFERASE-LIKE MONOOXYGENASE"/>
    <property type="match status" value="1"/>
</dbReference>
<dbReference type="InterPro" id="IPR011251">
    <property type="entry name" value="Luciferase-like_dom"/>
</dbReference>
<dbReference type="GO" id="GO:0005829">
    <property type="term" value="C:cytosol"/>
    <property type="evidence" value="ECO:0007669"/>
    <property type="project" value="TreeGrafter"/>
</dbReference>
<dbReference type="EMBL" id="JAZIBG010000053">
    <property type="protein sequence ID" value="MEF7617024.1"/>
    <property type="molecule type" value="Genomic_DNA"/>
</dbReference>
<reference evidence="4 5" key="1">
    <citation type="submission" date="2024-02" db="EMBL/GenBank/DDBJ databases">
        <title>Genome sequence of Aquincola sp. MAHUQ-54.</title>
        <authorList>
            <person name="Huq M.A."/>
        </authorList>
    </citation>
    <scope>NUCLEOTIDE SEQUENCE [LARGE SCALE GENOMIC DNA]</scope>
    <source>
        <strain evidence="4 5">MAHUQ-54</strain>
    </source>
</reference>
<keyword evidence="5" id="KW-1185">Reference proteome</keyword>
<dbReference type="Gene3D" id="3.20.20.30">
    <property type="entry name" value="Luciferase-like domain"/>
    <property type="match status" value="1"/>
</dbReference>
<dbReference type="RefSeq" id="WP_332292678.1">
    <property type="nucleotide sequence ID" value="NZ_JAZIBG010000053.1"/>
</dbReference>
<evidence type="ECO:0000259" key="3">
    <source>
        <dbReference type="Pfam" id="PF00296"/>
    </source>
</evidence>
<dbReference type="InterPro" id="IPR024011">
    <property type="entry name" value="Biosynth_lucif-like_mOase_dom"/>
</dbReference>
<accession>A0AAW9QN94</accession>
<dbReference type="SUPFAM" id="SSF51679">
    <property type="entry name" value="Bacterial luciferase-like"/>
    <property type="match status" value="1"/>
</dbReference>
<dbReference type="GO" id="GO:0004497">
    <property type="term" value="F:monooxygenase activity"/>
    <property type="evidence" value="ECO:0007669"/>
    <property type="project" value="UniProtKB-KW"/>
</dbReference>
<dbReference type="InterPro" id="IPR036661">
    <property type="entry name" value="Luciferase-like_sf"/>
</dbReference>
<keyword evidence="2" id="KW-0503">Monooxygenase</keyword>
<gene>
    <name evidence="4" type="ORF">V4F39_24135</name>
</gene>
<dbReference type="NCBIfam" id="TIGR04020">
    <property type="entry name" value="seco_metab_LLM"/>
    <property type="match status" value="1"/>
</dbReference>